<protein>
    <submittedName>
        <fullName evidence="1">Uncharacterized protein</fullName>
    </submittedName>
</protein>
<dbReference type="Proteomes" id="UP001634393">
    <property type="component" value="Unassembled WGS sequence"/>
</dbReference>
<accession>A0ABD3S6C9</accession>
<evidence type="ECO:0000313" key="2">
    <source>
        <dbReference type="Proteomes" id="UP001634393"/>
    </source>
</evidence>
<dbReference type="AlphaFoldDB" id="A0ABD3S6C9"/>
<proteinExistence type="predicted"/>
<comment type="caution">
    <text evidence="1">The sequence shown here is derived from an EMBL/GenBank/DDBJ whole genome shotgun (WGS) entry which is preliminary data.</text>
</comment>
<dbReference type="EMBL" id="JBJXBP010000007">
    <property type="protein sequence ID" value="KAL3820055.1"/>
    <property type="molecule type" value="Genomic_DNA"/>
</dbReference>
<sequence length="157" mass="17538">MTPQNPVAKPVIITIESNTLSSIILSPSFAATWLSVILGTIDASSHFLALADYSQSIWFKKSNKEAPPIEFGMMPEISLDDNFKISSLCKYPKHPGRLPDKWFPERSISYKDVISHNESGAQVLFAFEPIVETDLQYYKIPVRGLVVEKEAPNPISL</sequence>
<organism evidence="1 2">
    <name type="scientific">Penstemon smallii</name>
    <dbReference type="NCBI Taxonomy" id="265156"/>
    <lineage>
        <taxon>Eukaryota</taxon>
        <taxon>Viridiplantae</taxon>
        <taxon>Streptophyta</taxon>
        <taxon>Embryophyta</taxon>
        <taxon>Tracheophyta</taxon>
        <taxon>Spermatophyta</taxon>
        <taxon>Magnoliopsida</taxon>
        <taxon>eudicotyledons</taxon>
        <taxon>Gunneridae</taxon>
        <taxon>Pentapetalae</taxon>
        <taxon>asterids</taxon>
        <taxon>lamiids</taxon>
        <taxon>Lamiales</taxon>
        <taxon>Plantaginaceae</taxon>
        <taxon>Cheloneae</taxon>
        <taxon>Penstemon</taxon>
    </lineage>
</organism>
<keyword evidence="2" id="KW-1185">Reference proteome</keyword>
<gene>
    <name evidence="1" type="ORF">ACJIZ3_005960</name>
</gene>
<name>A0ABD3S6C9_9LAMI</name>
<evidence type="ECO:0000313" key="1">
    <source>
        <dbReference type="EMBL" id="KAL3820055.1"/>
    </source>
</evidence>
<reference evidence="1 2" key="1">
    <citation type="submission" date="2024-12" db="EMBL/GenBank/DDBJ databases">
        <title>The unique morphological basis and parallel evolutionary history of personate flowers in Penstemon.</title>
        <authorList>
            <person name="Depatie T.H."/>
            <person name="Wessinger C.A."/>
        </authorList>
    </citation>
    <scope>NUCLEOTIDE SEQUENCE [LARGE SCALE GENOMIC DNA]</scope>
    <source>
        <strain evidence="1">WTNN_2</strain>
        <tissue evidence="1">Leaf</tissue>
    </source>
</reference>